<evidence type="ECO:0000256" key="5">
    <source>
        <dbReference type="ARBA" id="ARBA00023163"/>
    </source>
</evidence>
<dbReference type="PANTHER" id="PTHR43133">
    <property type="entry name" value="RNA POLYMERASE ECF-TYPE SIGMA FACTO"/>
    <property type="match status" value="1"/>
</dbReference>
<dbReference type="Proteomes" id="UP001296706">
    <property type="component" value="Unassembled WGS sequence"/>
</dbReference>
<dbReference type="EMBL" id="JAAXKY010000196">
    <property type="protein sequence ID" value="NMH82085.1"/>
    <property type="molecule type" value="Genomic_DNA"/>
</dbReference>
<dbReference type="InterPro" id="IPR013325">
    <property type="entry name" value="RNA_pol_sigma_r2"/>
</dbReference>
<dbReference type="InterPro" id="IPR013324">
    <property type="entry name" value="RNA_pol_sigma_r3/r4-like"/>
</dbReference>
<evidence type="ECO:0000256" key="3">
    <source>
        <dbReference type="ARBA" id="ARBA00023082"/>
    </source>
</evidence>
<dbReference type="Gene3D" id="1.10.10.10">
    <property type="entry name" value="Winged helix-like DNA-binding domain superfamily/Winged helix DNA-binding domain"/>
    <property type="match status" value="1"/>
</dbReference>
<dbReference type="InterPro" id="IPR007627">
    <property type="entry name" value="RNA_pol_sigma70_r2"/>
</dbReference>
<comment type="similarity">
    <text evidence="1">Belongs to the sigma-70 factor family. ECF subfamily.</text>
</comment>
<evidence type="ECO:0000313" key="8">
    <source>
        <dbReference type="EMBL" id="NMH82085.1"/>
    </source>
</evidence>
<dbReference type="InterPro" id="IPR039425">
    <property type="entry name" value="RNA_pol_sigma-70-like"/>
</dbReference>
<evidence type="ECO:0000259" key="7">
    <source>
        <dbReference type="Pfam" id="PF08281"/>
    </source>
</evidence>
<dbReference type="NCBIfam" id="TIGR02937">
    <property type="entry name" value="sigma70-ECF"/>
    <property type="match status" value="1"/>
</dbReference>
<protein>
    <submittedName>
        <fullName evidence="8">SigE family RNA polymerase sigma factor</fullName>
    </submittedName>
</protein>
<keyword evidence="4" id="KW-0238">DNA-binding</keyword>
<name>A0ABX1RSM7_9PSEU</name>
<accession>A0ABX1RSM7</accession>
<gene>
    <name evidence="8" type="ORF">HF577_33985</name>
</gene>
<feature type="domain" description="RNA polymerase sigma-70 region 2" evidence="6">
    <location>
        <begin position="17"/>
        <end position="82"/>
    </location>
</feature>
<dbReference type="InterPro" id="IPR013249">
    <property type="entry name" value="RNA_pol_sigma70_r4_t2"/>
</dbReference>
<keyword evidence="5" id="KW-0804">Transcription</keyword>
<comment type="caution">
    <text evidence="8">The sequence shown here is derived from an EMBL/GenBank/DDBJ whole genome shotgun (WGS) entry which is preliminary data.</text>
</comment>
<keyword evidence="2" id="KW-0805">Transcription regulation</keyword>
<evidence type="ECO:0000256" key="2">
    <source>
        <dbReference type="ARBA" id="ARBA00023015"/>
    </source>
</evidence>
<keyword evidence="9" id="KW-1185">Reference proteome</keyword>
<feature type="domain" description="RNA polymerase sigma factor 70 region 4 type 2" evidence="7">
    <location>
        <begin position="110"/>
        <end position="162"/>
    </location>
</feature>
<dbReference type="Pfam" id="PF04542">
    <property type="entry name" value="Sigma70_r2"/>
    <property type="match status" value="1"/>
</dbReference>
<dbReference type="Gene3D" id="1.10.1740.10">
    <property type="match status" value="1"/>
</dbReference>
<evidence type="ECO:0000259" key="6">
    <source>
        <dbReference type="Pfam" id="PF04542"/>
    </source>
</evidence>
<dbReference type="Pfam" id="PF08281">
    <property type="entry name" value="Sigma70_r4_2"/>
    <property type="match status" value="1"/>
</dbReference>
<evidence type="ECO:0000313" key="9">
    <source>
        <dbReference type="Proteomes" id="UP001296706"/>
    </source>
</evidence>
<dbReference type="InterPro" id="IPR014284">
    <property type="entry name" value="RNA_pol_sigma-70_dom"/>
</dbReference>
<dbReference type="InterPro" id="IPR036388">
    <property type="entry name" value="WH-like_DNA-bd_sf"/>
</dbReference>
<dbReference type="RefSeq" id="WP_169400100.1">
    <property type="nucleotide sequence ID" value="NZ_BAAAJH010000030.1"/>
</dbReference>
<dbReference type="SUPFAM" id="SSF88659">
    <property type="entry name" value="Sigma3 and sigma4 domains of RNA polymerase sigma factors"/>
    <property type="match status" value="1"/>
</dbReference>
<dbReference type="SUPFAM" id="SSF88946">
    <property type="entry name" value="Sigma2 domain of RNA polymerase sigma factors"/>
    <property type="match status" value="1"/>
</dbReference>
<organism evidence="8 9">
    <name type="scientific">Pseudonocardia xinjiangensis</name>
    <dbReference type="NCBI Taxonomy" id="75289"/>
    <lineage>
        <taxon>Bacteria</taxon>
        <taxon>Bacillati</taxon>
        <taxon>Actinomycetota</taxon>
        <taxon>Actinomycetes</taxon>
        <taxon>Pseudonocardiales</taxon>
        <taxon>Pseudonocardiaceae</taxon>
        <taxon>Pseudonocardia</taxon>
    </lineage>
</organism>
<reference evidence="8 9" key="1">
    <citation type="submission" date="2020-04" db="EMBL/GenBank/DDBJ databases">
        <authorList>
            <person name="Klaysubun C."/>
            <person name="Duangmal K."/>
            <person name="Lipun K."/>
        </authorList>
    </citation>
    <scope>NUCLEOTIDE SEQUENCE [LARGE SCALE GENOMIC DNA]</scope>
    <source>
        <strain evidence="8 9">JCM 11839</strain>
    </source>
</reference>
<dbReference type="PANTHER" id="PTHR43133:SF50">
    <property type="entry name" value="ECF RNA POLYMERASE SIGMA FACTOR SIGM"/>
    <property type="match status" value="1"/>
</dbReference>
<sequence>MRTVDDPTAAPSFESFVLTHGPELVAFARRLTMDHHRAEDIVQDVLARIGLAWSRVSRVDDVRAYVFKAVLNDFLSWRRRLSSSERPTAELPDLGPGAAPGIEDVVVRRDEMQEALALLPPVQRAVLVLRYYHDQPDARIAALLGCRETTVRSHARRALTTLRSFRADRTSEGSRR</sequence>
<dbReference type="CDD" id="cd06171">
    <property type="entry name" value="Sigma70_r4"/>
    <property type="match status" value="1"/>
</dbReference>
<evidence type="ECO:0000256" key="4">
    <source>
        <dbReference type="ARBA" id="ARBA00023125"/>
    </source>
</evidence>
<evidence type="ECO:0000256" key="1">
    <source>
        <dbReference type="ARBA" id="ARBA00010641"/>
    </source>
</evidence>
<proteinExistence type="inferred from homology"/>
<keyword evidence="3" id="KW-0731">Sigma factor</keyword>